<reference evidence="1" key="1">
    <citation type="submission" date="2020-05" db="EMBL/GenBank/DDBJ databases">
        <authorList>
            <person name="Chiriac C."/>
            <person name="Salcher M."/>
            <person name="Ghai R."/>
            <person name="Kavagutti S V."/>
        </authorList>
    </citation>
    <scope>NUCLEOTIDE SEQUENCE</scope>
</reference>
<evidence type="ECO:0000313" key="1">
    <source>
        <dbReference type="EMBL" id="CAB4954471.1"/>
    </source>
</evidence>
<protein>
    <submittedName>
        <fullName evidence="1">Unannotated protein</fullName>
    </submittedName>
</protein>
<gene>
    <name evidence="1" type="ORF">UFOPK3564_03680</name>
</gene>
<accession>A0A6J7KGG9</accession>
<proteinExistence type="predicted"/>
<dbReference type="EMBL" id="CAFBMK010000382">
    <property type="protein sequence ID" value="CAB4954471.1"/>
    <property type="molecule type" value="Genomic_DNA"/>
</dbReference>
<name>A0A6J7KGG9_9ZZZZ</name>
<dbReference type="AlphaFoldDB" id="A0A6J7KGG9"/>
<organism evidence="1">
    <name type="scientific">freshwater metagenome</name>
    <dbReference type="NCBI Taxonomy" id="449393"/>
    <lineage>
        <taxon>unclassified sequences</taxon>
        <taxon>metagenomes</taxon>
        <taxon>ecological metagenomes</taxon>
    </lineage>
</organism>
<sequence>MHEPAGVVDTGSRAAGDLCDAASTFEASAPQTDTAAERGVSFFPRSDDDRRALAVPPGFVVDPTAPRIAELALNAKTFRNTPSIALLIDNETVAEDPERIKQLLTEATRRTAVGPFEDLHAPEGCSITAYRGRLMMLDPDGTMRNLHVVTATNAQTSTGFYVHGGLPDQMLSDAIGLVLAPPSTVASCRRRANLACRRFADRTAASETSSREVRSSSHLAFGAMAYLRHFCDRHPETFT</sequence>